<dbReference type="InterPro" id="IPR038408">
    <property type="entry name" value="GNK2_sf"/>
</dbReference>
<evidence type="ECO:0000256" key="1">
    <source>
        <dbReference type="ARBA" id="ARBA00022729"/>
    </source>
</evidence>
<feature type="domain" description="Gnk2-homologous" evidence="3">
    <location>
        <begin position="102"/>
        <end position="210"/>
    </location>
</feature>
<evidence type="ECO:0000256" key="2">
    <source>
        <dbReference type="ARBA" id="ARBA00022737"/>
    </source>
</evidence>
<evidence type="ECO:0000313" key="5">
    <source>
        <dbReference type="Proteomes" id="UP001159364"/>
    </source>
</evidence>
<dbReference type="AlphaFoldDB" id="A0AAV8T5P2"/>
<name>A0AAV8T5P2_9ROSI</name>
<evidence type="ECO:0000313" key="4">
    <source>
        <dbReference type="EMBL" id="KAJ8761550.1"/>
    </source>
</evidence>
<keyword evidence="5" id="KW-1185">Reference proteome</keyword>
<comment type="caution">
    <text evidence="4">The sequence shown here is derived from an EMBL/GenBank/DDBJ whole genome shotgun (WGS) entry which is preliminary data.</text>
</comment>
<dbReference type="Proteomes" id="UP001159364">
    <property type="component" value="Linkage Group LG06"/>
</dbReference>
<gene>
    <name evidence="4" type="ORF">K2173_004326</name>
</gene>
<dbReference type="Gene3D" id="3.30.430.20">
    <property type="entry name" value="Gnk2 domain, C-X8-C-X2-C motif"/>
    <property type="match status" value="2"/>
</dbReference>
<dbReference type="PROSITE" id="PS51473">
    <property type="entry name" value="GNK2"/>
    <property type="match status" value="2"/>
</dbReference>
<proteinExistence type="predicted"/>
<sequence>MANFSGGSAYESNLHQLIKTLDSNCSLTPYSNGFYNISIGKTDTINAIGLCRGDKKPDACHNCIKNISRLLPQLCPNKIEVFGAYDDCMLRYTSRPIFRHMDFTYYFAMNSSVHVPNAERYHQVLDSLINELKSMASSGDSNLKYASGSVLWSNSIAIYALTQCTPDLSFAECYSCLSLASAFIPSCCDGRAGGRVVSPSCNVRFEPYMFFDTDFNNPSLPPPPAPVLEGPSPVMDSLFL</sequence>
<organism evidence="4 5">
    <name type="scientific">Erythroxylum novogranatense</name>
    <dbReference type="NCBI Taxonomy" id="1862640"/>
    <lineage>
        <taxon>Eukaryota</taxon>
        <taxon>Viridiplantae</taxon>
        <taxon>Streptophyta</taxon>
        <taxon>Embryophyta</taxon>
        <taxon>Tracheophyta</taxon>
        <taxon>Spermatophyta</taxon>
        <taxon>Magnoliopsida</taxon>
        <taxon>eudicotyledons</taxon>
        <taxon>Gunneridae</taxon>
        <taxon>Pentapetalae</taxon>
        <taxon>rosids</taxon>
        <taxon>fabids</taxon>
        <taxon>Malpighiales</taxon>
        <taxon>Erythroxylaceae</taxon>
        <taxon>Erythroxylum</taxon>
    </lineage>
</organism>
<dbReference type="EMBL" id="JAIWQS010000006">
    <property type="protein sequence ID" value="KAJ8761550.1"/>
    <property type="molecule type" value="Genomic_DNA"/>
</dbReference>
<accession>A0AAV8T5P2</accession>
<dbReference type="Pfam" id="PF01657">
    <property type="entry name" value="Stress-antifung"/>
    <property type="match status" value="2"/>
</dbReference>
<dbReference type="PANTHER" id="PTHR32099">
    <property type="entry name" value="CYSTEINE-RICH REPEAT SECRETORY PROTEIN"/>
    <property type="match status" value="1"/>
</dbReference>
<evidence type="ECO:0000259" key="3">
    <source>
        <dbReference type="PROSITE" id="PS51473"/>
    </source>
</evidence>
<keyword evidence="2" id="KW-0677">Repeat</keyword>
<dbReference type="CDD" id="cd23509">
    <property type="entry name" value="Gnk2-like"/>
    <property type="match status" value="2"/>
</dbReference>
<dbReference type="InterPro" id="IPR002902">
    <property type="entry name" value="GNK2"/>
</dbReference>
<keyword evidence="1" id="KW-0732">Signal</keyword>
<protein>
    <recommendedName>
        <fullName evidence="3">Gnk2-homologous domain-containing protein</fullName>
    </recommendedName>
</protein>
<dbReference type="PANTHER" id="PTHR32099:SF51">
    <property type="entry name" value="CYSTEINE-RICH RECEPTOR-LIKE PROTEIN KINASE 25 ISOFORM X1"/>
    <property type="match status" value="1"/>
</dbReference>
<feature type="domain" description="Gnk2-homologous" evidence="3">
    <location>
        <begin position="1"/>
        <end position="97"/>
    </location>
</feature>
<dbReference type="FunFam" id="3.30.430.20:FF:000002">
    <property type="entry name" value="Cysteine-rich receptor-like protein kinase 10"/>
    <property type="match status" value="1"/>
</dbReference>
<reference evidence="4 5" key="1">
    <citation type="submission" date="2021-09" db="EMBL/GenBank/DDBJ databases">
        <title>Genomic insights and catalytic innovation underlie evolution of tropane alkaloids biosynthesis.</title>
        <authorList>
            <person name="Wang Y.-J."/>
            <person name="Tian T."/>
            <person name="Huang J.-P."/>
            <person name="Huang S.-X."/>
        </authorList>
    </citation>
    <scope>NUCLEOTIDE SEQUENCE [LARGE SCALE GENOMIC DNA]</scope>
    <source>
        <strain evidence="4">KIB-2018</strain>
        <tissue evidence="4">Leaf</tissue>
    </source>
</reference>